<dbReference type="AlphaFoldDB" id="A0A3G8ZD38"/>
<dbReference type="Proteomes" id="UP000272316">
    <property type="component" value="Chromosome"/>
</dbReference>
<accession>A0A3G8ZD38</accession>
<dbReference type="PROSITE" id="PS51257">
    <property type="entry name" value="PROKAR_LIPOPROTEIN"/>
    <property type="match status" value="1"/>
</dbReference>
<evidence type="ECO:0000313" key="2">
    <source>
        <dbReference type="Proteomes" id="UP000272316"/>
    </source>
</evidence>
<sequence length="132" mass="15394">MKRIITFITLFSLLVIQSCRSSEDEKMDNYREELQLKSEPSQKEAFKNLTSENKVKIWGSKLSQVLTQDLSQEQRSLVEALRGEIKNMKSPSYDGIKLIELGIELAKITPENEFINMVSELEDYKRDEKLYL</sequence>
<dbReference type="EMBL" id="CP034160">
    <property type="protein sequence ID" value="AZI54527.1"/>
    <property type="molecule type" value="Genomic_DNA"/>
</dbReference>
<reference evidence="2" key="1">
    <citation type="submission" date="2018-11" db="EMBL/GenBank/DDBJ databases">
        <title>Proposal to divide the Flavobacteriaceae and reorganize its genera based on Amino Acid Identity values calculated from whole genome sequences.</title>
        <authorList>
            <person name="Nicholson A.C."/>
            <person name="Gulvik C.A."/>
            <person name="Whitney A.M."/>
            <person name="Sheth M."/>
            <person name="Batra D."/>
            <person name="Pryor J."/>
            <person name="Bernardet J.-F."/>
            <person name="Hugo C."/>
            <person name="Kampfer P."/>
            <person name="Newman J.D."/>
            <person name="McQuiston J.R."/>
        </authorList>
    </citation>
    <scope>NUCLEOTIDE SEQUENCE [LARGE SCALE GENOMIC DNA]</scope>
    <source>
        <strain evidence="2">H6466</strain>
    </source>
</reference>
<organism evidence="1 2">
    <name type="scientific">Epilithonimonas vandammei</name>
    <dbReference type="NCBI Taxonomy" id="2487072"/>
    <lineage>
        <taxon>Bacteria</taxon>
        <taxon>Pseudomonadati</taxon>
        <taxon>Bacteroidota</taxon>
        <taxon>Flavobacteriia</taxon>
        <taxon>Flavobacteriales</taxon>
        <taxon>Weeksellaceae</taxon>
        <taxon>Chryseobacterium group</taxon>
        <taxon>Epilithonimonas</taxon>
    </lineage>
</organism>
<name>A0A3G8ZD38_9FLAO</name>
<dbReference type="RefSeq" id="WP_124985842.1">
    <property type="nucleotide sequence ID" value="NZ_CP034160.1"/>
</dbReference>
<evidence type="ECO:0008006" key="3">
    <source>
        <dbReference type="Google" id="ProtNLM"/>
    </source>
</evidence>
<dbReference type="KEGG" id="eva:EIB75_04365"/>
<evidence type="ECO:0000313" key="1">
    <source>
        <dbReference type="EMBL" id="AZI54527.1"/>
    </source>
</evidence>
<proteinExistence type="predicted"/>
<gene>
    <name evidence="1" type="ORF">EIB75_04365</name>
</gene>
<protein>
    <recommendedName>
        <fullName evidence="3">Lipoprotein</fullName>
    </recommendedName>
</protein>